<comment type="caution">
    <text evidence="2">The sequence shown here is derived from an EMBL/GenBank/DDBJ whole genome shotgun (WGS) entry which is preliminary data.</text>
</comment>
<feature type="transmembrane region" description="Helical" evidence="1">
    <location>
        <begin position="104"/>
        <end position="123"/>
    </location>
</feature>
<dbReference type="Proteomes" id="UP000626092">
    <property type="component" value="Unassembled WGS sequence"/>
</dbReference>
<evidence type="ECO:0000313" key="2">
    <source>
        <dbReference type="EMBL" id="KAF7113381.1"/>
    </source>
</evidence>
<proteinExistence type="predicted"/>
<reference evidence="2" key="1">
    <citation type="submission" date="2019-11" db="EMBL/GenBank/DDBJ databases">
        <authorList>
            <person name="Liu Y."/>
            <person name="Hou J."/>
            <person name="Li T.-Q."/>
            <person name="Guan C.-H."/>
            <person name="Wu X."/>
            <person name="Wu H.-Z."/>
            <person name="Ling F."/>
            <person name="Zhang R."/>
            <person name="Shi X.-G."/>
            <person name="Ren J.-P."/>
            <person name="Chen E.-F."/>
            <person name="Sun J.-M."/>
        </authorList>
    </citation>
    <scope>NUCLEOTIDE SEQUENCE</scope>
    <source>
        <strain evidence="2">Adult_tree_wgs_1</strain>
        <tissue evidence="2">Leaves</tissue>
    </source>
</reference>
<keyword evidence="1" id="KW-1133">Transmembrane helix</keyword>
<dbReference type="AlphaFoldDB" id="A0A834FUI4"/>
<name>A0A834FUI4_RHOSS</name>
<organism evidence="2 3">
    <name type="scientific">Rhododendron simsii</name>
    <name type="common">Sims's rhododendron</name>
    <dbReference type="NCBI Taxonomy" id="118357"/>
    <lineage>
        <taxon>Eukaryota</taxon>
        <taxon>Viridiplantae</taxon>
        <taxon>Streptophyta</taxon>
        <taxon>Embryophyta</taxon>
        <taxon>Tracheophyta</taxon>
        <taxon>Spermatophyta</taxon>
        <taxon>Magnoliopsida</taxon>
        <taxon>eudicotyledons</taxon>
        <taxon>Gunneridae</taxon>
        <taxon>Pentapetalae</taxon>
        <taxon>asterids</taxon>
        <taxon>Ericales</taxon>
        <taxon>Ericaceae</taxon>
        <taxon>Ericoideae</taxon>
        <taxon>Rhodoreae</taxon>
        <taxon>Rhododendron</taxon>
    </lineage>
</organism>
<keyword evidence="3" id="KW-1185">Reference proteome</keyword>
<evidence type="ECO:0008006" key="4">
    <source>
        <dbReference type="Google" id="ProtNLM"/>
    </source>
</evidence>
<sequence>MYNLDLRLVVPALINLTLFLLQHHQPGYLTDLNTDLNSWFFAIVILMLFLTTSIKLPLSVTAERIRVQPGDFSFSVAILLLGSVSLPQPLFWFGYIVIIGLSPWHGVLFQLLVGFLFWIWYVLRGIPVLIITCIVQNHGQDEPETGPPQVVVVADDHIGSGNPIFLDQPTSEPDTT</sequence>
<feature type="transmembrane region" description="Helical" evidence="1">
    <location>
        <begin position="72"/>
        <end position="98"/>
    </location>
</feature>
<gene>
    <name evidence="2" type="ORF">RHSIM_RhsimUnG0132000</name>
</gene>
<evidence type="ECO:0000313" key="3">
    <source>
        <dbReference type="Proteomes" id="UP000626092"/>
    </source>
</evidence>
<accession>A0A834FUI4</accession>
<dbReference type="EMBL" id="WJXA01000294">
    <property type="protein sequence ID" value="KAF7113381.1"/>
    <property type="molecule type" value="Genomic_DNA"/>
</dbReference>
<protein>
    <recommendedName>
        <fullName evidence="4">Transmembrane protein</fullName>
    </recommendedName>
</protein>
<feature type="transmembrane region" description="Helical" evidence="1">
    <location>
        <begin position="39"/>
        <end position="60"/>
    </location>
</feature>
<dbReference type="OrthoDB" id="1725376at2759"/>
<keyword evidence="1" id="KW-0812">Transmembrane</keyword>
<evidence type="ECO:0000256" key="1">
    <source>
        <dbReference type="SAM" id="Phobius"/>
    </source>
</evidence>
<keyword evidence="1" id="KW-0472">Membrane</keyword>